<feature type="transmembrane region" description="Helical" evidence="9">
    <location>
        <begin position="361"/>
        <end position="382"/>
    </location>
</feature>
<comment type="subcellular location">
    <subcellularLocation>
        <location evidence="1">Membrane</location>
        <topology evidence="1">Multi-pass membrane protein</topology>
    </subcellularLocation>
</comment>
<dbReference type="InterPro" id="IPR014743">
    <property type="entry name" value="Cl-channel_core"/>
</dbReference>
<evidence type="ECO:0000256" key="9">
    <source>
        <dbReference type="SAM" id="Phobius"/>
    </source>
</evidence>
<evidence type="ECO:0000313" key="10">
    <source>
        <dbReference type="EMBL" id="KAK4402022.1"/>
    </source>
</evidence>
<keyword evidence="3" id="KW-0677">Repeat</keyword>
<feature type="transmembrane region" description="Helical" evidence="9">
    <location>
        <begin position="274"/>
        <end position="294"/>
    </location>
</feature>
<evidence type="ECO:0000256" key="6">
    <source>
        <dbReference type="ARBA" id="ARBA00023136"/>
    </source>
</evidence>
<reference evidence="10" key="2">
    <citation type="journal article" date="2024" name="Plant">
        <title>Genomic evolution and insights into agronomic trait innovations of Sesamum species.</title>
        <authorList>
            <person name="Miao H."/>
            <person name="Wang L."/>
            <person name="Qu L."/>
            <person name="Liu H."/>
            <person name="Sun Y."/>
            <person name="Le M."/>
            <person name="Wang Q."/>
            <person name="Wei S."/>
            <person name="Zheng Y."/>
            <person name="Lin W."/>
            <person name="Duan Y."/>
            <person name="Cao H."/>
            <person name="Xiong S."/>
            <person name="Wang X."/>
            <person name="Wei L."/>
            <person name="Li C."/>
            <person name="Ma Q."/>
            <person name="Ju M."/>
            <person name="Zhao R."/>
            <person name="Li G."/>
            <person name="Mu C."/>
            <person name="Tian Q."/>
            <person name="Mei H."/>
            <person name="Zhang T."/>
            <person name="Gao T."/>
            <person name="Zhang H."/>
        </authorList>
    </citation>
    <scope>NUCLEOTIDE SEQUENCE</scope>
    <source>
        <strain evidence="10">K16</strain>
    </source>
</reference>
<proteinExistence type="predicted"/>
<dbReference type="SUPFAM" id="SSF54631">
    <property type="entry name" value="CBS-domain pair"/>
    <property type="match status" value="1"/>
</dbReference>
<dbReference type="InterPro" id="IPR046342">
    <property type="entry name" value="CBS_dom_sf"/>
</dbReference>
<dbReference type="InterPro" id="IPR051280">
    <property type="entry name" value="Cl-channel/antiporter"/>
</dbReference>
<feature type="transmembrane region" description="Helical" evidence="9">
    <location>
        <begin position="332"/>
        <end position="352"/>
    </location>
</feature>
<evidence type="ECO:0000256" key="8">
    <source>
        <dbReference type="SAM" id="MobiDB-lite"/>
    </source>
</evidence>
<dbReference type="PANTHER" id="PTHR11689">
    <property type="entry name" value="CHLORIDE CHANNEL PROTEIN CLC FAMILY MEMBER"/>
    <property type="match status" value="1"/>
</dbReference>
<feature type="transmembrane region" description="Helical" evidence="9">
    <location>
        <begin position="306"/>
        <end position="326"/>
    </location>
</feature>
<keyword evidence="6 9" id="KW-0472">Membrane</keyword>
<evidence type="ECO:0000256" key="3">
    <source>
        <dbReference type="ARBA" id="ARBA00022737"/>
    </source>
</evidence>
<dbReference type="InterPro" id="IPR002251">
    <property type="entry name" value="Cl_channel_pln"/>
</dbReference>
<dbReference type="GO" id="GO:0005247">
    <property type="term" value="F:voltage-gated chloride channel activity"/>
    <property type="evidence" value="ECO:0007669"/>
    <property type="project" value="InterPro"/>
</dbReference>
<keyword evidence="7" id="KW-0813">Transport</keyword>
<dbReference type="PRINTS" id="PR00762">
    <property type="entry name" value="CLCHANNEL"/>
</dbReference>
<keyword evidence="7" id="KW-0406">Ion transport</keyword>
<feature type="compositionally biased region" description="Gly residues" evidence="8">
    <location>
        <begin position="12"/>
        <end position="26"/>
    </location>
</feature>
<keyword evidence="11" id="KW-1185">Reference proteome</keyword>
<gene>
    <name evidence="10" type="ORF">Sango_0942900</name>
</gene>
<dbReference type="EMBL" id="JACGWL010000005">
    <property type="protein sequence ID" value="KAK4402022.1"/>
    <property type="molecule type" value="Genomic_DNA"/>
</dbReference>
<dbReference type="Pfam" id="PF00654">
    <property type="entry name" value="Voltage_CLC"/>
    <property type="match status" value="1"/>
</dbReference>
<comment type="caution">
    <text evidence="10">The sequence shown here is derived from an EMBL/GenBank/DDBJ whole genome shotgun (WGS) entry which is preliminary data.</text>
</comment>
<feature type="transmembrane region" description="Helical" evidence="9">
    <location>
        <begin position="529"/>
        <end position="546"/>
    </location>
</feature>
<dbReference type="InterPro" id="IPR001807">
    <property type="entry name" value="ClC"/>
</dbReference>
<evidence type="ECO:0000256" key="1">
    <source>
        <dbReference type="ARBA" id="ARBA00004141"/>
    </source>
</evidence>
<dbReference type="PANTHER" id="PTHR11689:SF144">
    <property type="entry name" value="CHLORIDE CHANNEL PROTEIN"/>
    <property type="match status" value="1"/>
</dbReference>
<dbReference type="SUPFAM" id="SSF81340">
    <property type="entry name" value="Clc chloride channel"/>
    <property type="match status" value="1"/>
</dbReference>
<dbReference type="AlphaFoldDB" id="A0AAE1WYL7"/>
<dbReference type="GO" id="GO:0009705">
    <property type="term" value="C:plant-type vacuole membrane"/>
    <property type="evidence" value="ECO:0007669"/>
    <property type="project" value="TreeGrafter"/>
</dbReference>
<keyword evidence="7" id="KW-0407">Ion channel</keyword>
<feature type="transmembrane region" description="Helical" evidence="9">
    <location>
        <begin position="98"/>
        <end position="124"/>
    </location>
</feature>
<evidence type="ECO:0000256" key="4">
    <source>
        <dbReference type="ARBA" id="ARBA00022989"/>
    </source>
</evidence>
<reference evidence="10" key="1">
    <citation type="submission" date="2020-06" db="EMBL/GenBank/DDBJ databases">
        <authorList>
            <person name="Li T."/>
            <person name="Hu X."/>
            <person name="Zhang T."/>
            <person name="Song X."/>
            <person name="Zhang H."/>
            <person name="Dai N."/>
            <person name="Sheng W."/>
            <person name="Hou X."/>
            <person name="Wei L."/>
        </authorList>
    </citation>
    <scope>NUCLEOTIDE SEQUENCE</scope>
    <source>
        <strain evidence="10">K16</strain>
        <tissue evidence="10">Leaf</tissue>
    </source>
</reference>
<sequence>MDHSDDDDYNIQGGGGDVESGGGGRSGFIERRESNMSSFSEAAREPLLHLKSRVNTTSQIAIVGSKVYPVESLDYEIFENELIKQDWRSRKRVEIFQYIFLKWTLALSIGLFTGLVGFFNNIAVENIAGFKLLLTSNLMLKAKYFQAFAAFAGINVILAFCAAALCAFIAPAAAGSGIPEVKAYLNGVDAHSILAPSTLFVKEGPMVHTGACIANLLGQGGSRKYHLTWKWLRYFKNDRDRRDLITCGAAAGVAAAFRAPVGGVLFALEEAASWWRSALLWRTFFTTAVVAVVLRSLIQFCRNGNCGLFGQGGLIMFDVNSAVPAYNTVDLLAVLLLGFLEAFLAAFTIILWTRRGPAFKILLVITISLLTSCCAFGLPWLVQCTPCPSGFENECPTIGRSGNYKNFQCQPGHYNDLASLFFNTNDDAIRNLFSPRHRKQFQISTLLIFFVGTYFLGIITYGIAVPSGLFIPVILAGSSYGRLVGRLVGPISNLDVGLFALLGAASFLGGTMRMTVSLCVILLELTNDLLMLPLVMLVLLISKTVADSFNKGVYDQIVEMKGLPYMEAHAKPYMRNLTAGDVCSGPLITFSGVQKVGDILHALRMTGHNGFPVIDEPPFSEAPELCA</sequence>
<feature type="transmembrane region" description="Helical" evidence="9">
    <location>
        <begin position="446"/>
        <end position="475"/>
    </location>
</feature>
<protein>
    <submittedName>
        <fullName evidence="10">Chloride channel protein CLC-c</fullName>
    </submittedName>
</protein>
<evidence type="ECO:0000313" key="11">
    <source>
        <dbReference type="Proteomes" id="UP001289374"/>
    </source>
</evidence>
<organism evidence="10 11">
    <name type="scientific">Sesamum angolense</name>
    <dbReference type="NCBI Taxonomy" id="2727404"/>
    <lineage>
        <taxon>Eukaryota</taxon>
        <taxon>Viridiplantae</taxon>
        <taxon>Streptophyta</taxon>
        <taxon>Embryophyta</taxon>
        <taxon>Tracheophyta</taxon>
        <taxon>Spermatophyta</taxon>
        <taxon>Magnoliopsida</taxon>
        <taxon>eudicotyledons</taxon>
        <taxon>Gunneridae</taxon>
        <taxon>Pentapetalae</taxon>
        <taxon>asterids</taxon>
        <taxon>lamiids</taxon>
        <taxon>Lamiales</taxon>
        <taxon>Pedaliaceae</taxon>
        <taxon>Sesamum</taxon>
    </lineage>
</organism>
<evidence type="ECO:0000256" key="5">
    <source>
        <dbReference type="ARBA" id="ARBA00023122"/>
    </source>
</evidence>
<feature type="region of interest" description="Disordered" evidence="8">
    <location>
        <begin position="1"/>
        <end position="27"/>
    </location>
</feature>
<dbReference type="Gene3D" id="1.10.3080.10">
    <property type="entry name" value="Clc chloride channel"/>
    <property type="match status" value="1"/>
</dbReference>
<keyword evidence="2 9" id="KW-0812">Transmembrane</keyword>
<dbReference type="GO" id="GO:0034707">
    <property type="term" value="C:chloride channel complex"/>
    <property type="evidence" value="ECO:0007669"/>
    <property type="project" value="UniProtKB-KW"/>
</dbReference>
<keyword evidence="7" id="KW-0868">Chloride</keyword>
<keyword evidence="4 9" id="KW-1133">Transmembrane helix</keyword>
<evidence type="ECO:0000256" key="7">
    <source>
        <dbReference type="ARBA" id="ARBA00023173"/>
    </source>
</evidence>
<accession>A0AAE1WYL7</accession>
<evidence type="ECO:0000256" key="2">
    <source>
        <dbReference type="ARBA" id="ARBA00022692"/>
    </source>
</evidence>
<keyword evidence="7" id="KW-0869">Chloride channel</keyword>
<feature type="transmembrane region" description="Helical" evidence="9">
    <location>
        <begin position="144"/>
        <end position="170"/>
    </location>
</feature>
<feature type="transmembrane region" description="Helical" evidence="9">
    <location>
        <begin position="244"/>
        <end position="268"/>
    </location>
</feature>
<keyword evidence="5" id="KW-0129">CBS domain</keyword>
<dbReference type="PRINTS" id="PR01120">
    <property type="entry name" value="CLCHANNELPLT"/>
</dbReference>
<dbReference type="Proteomes" id="UP001289374">
    <property type="component" value="Unassembled WGS sequence"/>
</dbReference>
<name>A0AAE1WYL7_9LAMI</name>